<sequence>MNDFFSLLYEFFFDYDTNQDFMTALFVNKDYLWLGIIILATTCLSLLVFYKIWDPVAKQTFSFLITILINIGLIFGIAYILITNNNEITEYLVNQDLPGIESFILKTAAVTALYGAVVFIIFILIPFPFKFISKNNRHNPF</sequence>
<keyword evidence="1" id="KW-0472">Membrane</keyword>
<keyword evidence="3" id="KW-1185">Reference proteome</keyword>
<feature type="transmembrane region" description="Helical" evidence="1">
    <location>
        <begin position="102"/>
        <end position="127"/>
    </location>
</feature>
<dbReference type="STRING" id="1224947.SAMN05216480_10677"/>
<dbReference type="RefSeq" id="WP_093024973.1">
    <property type="nucleotide sequence ID" value="NZ_FPBK01000006.1"/>
</dbReference>
<evidence type="ECO:0000313" key="2">
    <source>
        <dbReference type="EMBL" id="SFU53221.1"/>
    </source>
</evidence>
<evidence type="ECO:0000313" key="3">
    <source>
        <dbReference type="Proteomes" id="UP000199138"/>
    </source>
</evidence>
<keyword evidence="1" id="KW-0812">Transmembrane</keyword>
<name>A0A1I7GXQ1_9FLAO</name>
<keyword evidence="1" id="KW-1133">Transmembrane helix</keyword>
<organism evidence="2 3">
    <name type="scientific">Pustulibacterium marinum</name>
    <dbReference type="NCBI Taxonomy" id="1224947"/>
    <lineage>
        <taxon>Bacteria</taxon>
        <taxon>Pseudomonadati</taxon>
        <taxon>Bacteroidota</taxon>
        <taxon>Flavobacteriia</taxon>
        <taxon>Flavobacteriales</taxon>
        <taxon>Flavobacteriaceae</taxon>
        <taxon>Pustulibacterium</taxon>
    </lineage>
</organism>
<dbReference type="AlphaFoldDB" id="A0A1I7GXQ1"/>
<dbReference type="Proteomes" id="UP000199138">
    <property type="component" value="Unassembled WGS sequence"/>
</dbReference>
<feature type="transmembrane region" description="Helical" evidence="1">
    <location>
        <begin position="31"/>
        <end position="49"/>
    </location>
</feature>
<gene>
    <name evidence="2" type="ORF">SAMN05216480_10677</name>
</gene>
<accession>A0A1I7GXQ1</accession>
<reference evidence="2 3" key="1">
    <citation type="submission" date="2016-10" db="EMBL/GenBank/DDBJ databases">
        <authorList>
            <person name="de Groot N.N."/>
        </authorList>
    </citation>
    <scope>NUCLEOTIDE SEQUENCE [LARGE SCALE GENOMIC DNA]</scope>
    <source>
        <strain evidence="2 3">CGMCC 1.12333</strain>
    </source>
</reference>
<dbReference type="EMBL" id="FPBK01000006">
    <property type="protein sequence ID" value="SFU53221.1"/>
    <property type="molecule type" value="Genomic_DNA"/>
</dbReference>
<evidence type="ECO:0000256" key="1">
    <source>
        <dbReference type="SAM" id="Phobius"/>
    </source>
</evidence>
<dbReference type="OrthoDB" id="9907032at2"/>
<protein>
    <submittedName>
        <fullName evidence="2">Uncharacterized protein</fullName>
    </submittedName>
</protein>
<feature type="transmembrane region" description="Helical" evidence="1">
    <location>
        <begin position="61"/>
        <end position="82"/>
    </location>
</feature>
<proteinExistence type="predicted"/>